<dbReference type="Pfam" id="PF13392">
    <property type="entry name" value="HNH_3"/>
    <property type="match status" value="1"/>
</dbReference>
<dbReference type="EMBL" id="JBGCUC010000001">
    <property type="protein sequence ID" value="MFG6074999.1"/>
    <property type="molecule type" value="Genomic_DNA"/>
</dbReference>
<evidence type="ECO:0000259" key="1">
    <source>
        <dbReference type="Pfam" id="PF13392"/>
    </source>
</evidence>
<accession>A0ABW7CFN3</accession>
<keyword evidence="2" id="KW-0378">Hydrolase</keyword>
<evidence type="ECO:0000313" key="2">
    <source>
        <dbReference type="EMBL" id="MFG6074999.1"/>
    </source>
</evidence>
<dbReference type="InterPro" id="IPR003615">
    <property type="entry name" value="HNH_nuc"/>
</dbReference>
<dbReference type="GO" id="GO:0016787">
    <property type="term" value="F:hydrolase activity"/>
    <property type="evidence" value="ECO:0007669"/>
    <property type="project" value="UniProtKB-KW"/>
</dbReference>
<feature type="domain" description="HNH nuclease" evidence="1">
    <location>
        <begin position="104"/>
        <end position="146"/>
    </location>
</feature>
<comment type="caution">
    <text evidence="2">The sequence shown here is derived from an EMBL/GenBank/DDBJ whole genome shotgun (WGS) entry which is preliminary data.</text>
</comment>
<organism evidence="2 3">
    <name type="scientific">Erwinia plantamica</name>
    <dbReference type="NCBI Taxonomy" id="3237104"/>
    <lineage>
        <taxon>Bacteria</taxon>
        <taxon>Pseudomonadati</taxon>
        <taxon>Pseudomonadota</taxon>
        <taxon>Gammaproteobacteria</taxon>
        <taxon>Enterobacterales</taxon>
        <taxon>Erwiniaceae</taxon>
        <taxon>Erwinia</taxon>
    </lineage>
</organism>
<dbReference type="RefSeq" id="WP_370873859.1">
    <property type="nucleotide sequence ID" value="NZ_JBGCUC010000001.1"/>
</dbReference>
<sequence>MKTCNKCLTVKPIESFSPNGPHRVRGACKTCEGKRRKATYKPKPTVFLNALTSKETQKRLAKEFAKWMASENPFAGSYRITSDGCWRSTSKVLSSGRPMIGTMIHYRAVMAHLGHSVEGMHVHHDCRNPLCINPDHLQVLTPEDHKALHRREDSAHLMGPPLPTYAQRKTLACLSAVRSIIEKLGEVPKWTRLAEMTGYSEYLIKKALSQ</sequence>
<dbReference type="EC" id="3.1.-.-" evidence="2"/>
<keyword evidence="2" id="KW-0255">Endonuclease</keyword>
<dbReference type="SUPFAM" id="SSF54060">
    <property type="entry name" value="His-Me finger endonucleases"/>
    <property type="match status" value="1"/>
</dbReference>
<protein>
    <submittedName>
        <fullName evidence="2">HNH endonuclease signature motif containing protein</fullName>
        <ecNumber evidence="2">3.1.-.-</ecNumber>
    </submittedName>
</protein>
<reference evidence="2 3" key="1">
    <citation type="submission" date="2024-07" db="EMBL/GenBank/DDBJ databases">
        <title>Novel bacterial strain Erwinia sp. OPT-41 promoting growth of various crops.</title>
        <authorList>
            <person name="Egorshina A."/>
            <person name="Lukyantsev M.A."/>
            <person name="Golubev S.N."/>
            <person name="Muratova A.Y."/>
            <person name="Bulygina E.A."/>
        </authorList>
    </citation>
    <scope>NUCLEOTIDE SEQUENCE [LARGE SCALE GENOMIC DNA]</scope>
    <source>
        <strain evidence="2 3">OPT-41</strain>
    </source>
</reference>
<dbReference type="InterPro" id="IPR044925">
    <property type="entry name" value="His-Me_finger_sf"/>
</dbReference>
<evidence type="ECO:0000313" key="3">
    <source>
        <dbReference type="Proteomes" id="UP001605250"/>
    </source>
</evidence>
<dbReference type="Proteomes" id="UP001605250">
    <property type="component" value="Unassembled WGS sequence"/>
</dbReference>
<name>A0ABW7CFN3_9GAMM</name>
<keyword evidence="2" id="KW-0540">Nuclease</keyword>
<gene>
    <name evidence="2" type="ORF">AB3U87_01310</name>
</gene>
<keyword evidence="3" id="KW-1185">Reference proteome</keyword>
<proteinExistence type="predicted"/>
<dbReference type="GO" id="GO:0004519">
    <property type="term" value="F:endonuclease activity"/>
    <property type="evidence" value="ECO:0007669"/>
    <property type="project" value="UniProtKB-KW"/>
</dbReference>